<dbReference type="Pfam" id="PF04364">
    <property type="entry name" value="DNA_pol3_chi"/>
    <property type="match status" value="1"/>
</dbReference>
<reference evidence="2" key="1">
    <citation type="submission" date="2020-01" db="EMBL/GenBank/DDBJ databases">
        <title>'Steroidobacter agaridevorans' sp. nov., agar-degrading bacteria isolated from rhizosphere soils.</title>
        <authorList>
            <person name="Ikenaga M."/>
            <person name="Kataoka M."/>
            <person name="Murouchi A."/>
            <person name="Katsuragi S."/>
            <person name="Sakai M."/>
        </authorList>
    </citation>
    <scope>NUCLEOTIDE SEQUENCE [LARGE SCALE GENOMIC DNA]</scope>
    <source>
        <strain evidence="2">YU21-B</strain>
    </source>
</reference>
<dbReference type="Gene3D" id="3.40.50.10110">
    <property type="entry name" value="DNA polymerase III subunit chi"/>
    <property type="match status" value="1"/>
</dbReference>
<proteinExistence type="predicted"/>
<dbReference type="GO" id="GO:0003887">
    <property type="term" value="F:DNA-directed DNA polymerase activity"/>
    <property type="evidence" value="ECO:0007669"/>
    <property type="project" value="InterPro"/>
</dbReference>
<dbReference type="GO" id="GO:0032298">
    <property type="term" value="P:positive regulation of DNA-templated DNA replication initiation"/>
    <property type="evidence" value="ECO:0007669"/>
    <property type="project" value="TreeGrafter"/>
</dbReference>
<dbReference type="InterPro" id="IPR007459">
    <property type="entry name" value="DNA_pol3_chi"/>
</dbReference>
<sequence>MSRVDFYVLSADAPDARLRYACRLAERAIEQGCQVYIQTPDVQRLDDMLWTFSDGSFLPHEVYRGQAAAHARVMVMVGSEVGPQSHRGLLINLMDAMPSDVNAYDRIAEIVDVDPERKRAARERFKQYREQGCAMESHNL</sequence>
<evidence type="ECO:0000313" key="1">
    <source>
        <dbReference type="EMBL" id="GFE84514.1"/>
    </source>
</evidence>
<dbReference type="RefSeq" id="WP_161816110.1">
    <property type="nucleotide sequence ID" value="NZ_BLJN01000009.1"/>
</dbReference>
<organism evidence="1 2">
    <name type="scientific">Steroidobacter agaridevorans</name>
    <dbReference type="NCBI Taxonomy" id="2695856"/>
    <lineage>
        <taxon>Bacteria</taxon>
        <taxon>Pseudomonadati</taxon>
        <taxon>Pseudomonadota</taxon>
        <taxon>Gammaproteobacteria</taxon>
        <taxon>Steroidobacterales</taxon>
        <taxon>Steroidobacteraceae</taxon>
        <taxon>Steroidobacter</taxon>
    </lineage>
</organism>
<dbReference type="AlphaFoldDB" id="A0A829YM50"/>
<gene>
    <name evidence="1" type="primary">holC</name>
    <name evidence="1" type="ORF">GCM10011487_65140</name>
</gene>
<dbReference type="InterPro" id="IPR036768">
    <property type="entry name" value="PolIII_chi_sf"/>
</dbReference>
<comment type="caution">
    <text evidence="1">The sequence shown here is derived from an EMBL/GenBank/DDBJ whole genome shotgun (WGS) entry which is preliminary data.</text>
</comment>
<dbReference type="GO" id="GO:0003677">
    <property type="term" value="F:DNA binding"/>
    <property type="evidence" value="ECO:0007669"/>
    <property type="project" value="InterPro"/>
</dbReference>
<dbReference type="PANTHER" id="PTHR38767">
    <property type="entry name" value="DNA POLYMERASE III SUBUNIT CHI"/>
    <property type="match status" value="1"/>
</dbReference>
<dbReference type="PANTHER" id="PTHR38767:SF1">
    <property type="entry name" value="DNA POLYMERASE III SUBUNIT CHI"/>
    <property type="match status" value="1"/>
</dbReference>
<dbReference type="EMBL" id="BLJN01000009">
    <property type="protein sequence ID" value="GFE84514.1"/>
    <property type="molecule type" value="Genomic_DNA"/>
</dbReference>
<evidence type="ECO:0000313" key="2">
    <source>
        <dbReference type="Proteomes" id="UP000445000"/>
    </source>
</evidence>
<keyword evidence="2" id="KW-1185">Reference proteome</keyword>
<dbReference type="Proteomes" id="UP000445000">
    <property type="component" value="Unassembled WGS sequence"/>
</dbReference>
<accession>A0A829YM50</accession>
<dbReference type="GO" id="GO:0006260">
    <property type="term" value="P:DNA replication"/>
    <property type="evidence" value="ECO:0007669"/>
    <property type="project" value="InterPro"/>
</dbReference>
<name>A0A829YM50_9GAMM</name>
<dbReference type="SUPFAM" id="SSF102400">
    <property type="entry name" value="DNA polymerase III chi subunit"/>
    <property type="match status" value="1"/>
</dbReference>
<protein>
    <submittedName>
        <fullName evidence="1">DNA polymerase III subunit chi</fullName>
    </submittedName>
</protein>